<dbReference type="PROSITE" id="PS51819">
    <property type="entry name" value="VOC"/>
    <property type="match status" value="1"/>
</dbReference>
<dbReference type="PANTHER" id="PTHR36437">
    <property type="entry name" value="GLYOXALASE/BLEOMYCIN RESISTANCE PROTEIN/DIOXYGENASE"/>
    <property type="match status" value="1"/>
</dbReference>
<evidence type="ECO:0000259" key="1">
    <source>
        <dbReference type="PROSITE" id="PS51819"/>
    </source>
</evidence>
<dbReference type="Pfam" id="PF00903">
    <property type="entry name" value="Glyoxalase"/>
    <property type="match status" value="1"/>
</dbReference>
<dbReference type="PANTHER" id="PTHR36437:SF2">
    <property type="entry name" value="GLYOXALASE_BLEOMYCIN RESISTANCE PROTEIN_DIOXYGENASE"/>
    <property type="match status" value="1"/>
</dbReference>
<protein>
    <submittedName>
        <fullName evidence="2">VOC family protein</fullName>
    </submittedName>
</protein>
<dbReference type="Proteomes" id="UP000694257">
    <property type="component" value="Chromosome"/>
</dbReference>
<proteinExistence type="predicted"/>
<evidence type="ECO:0000313" key="2">
    <source>
        <dbReference type="EMBL" id="QXN95575.1"/>
    </source>
</evidence>
<gene>
    <name evidence="2" type="ORF">KV110_15845</name>
</gene>
<dbReference type="EMBL" id="CP078145">
    <property type="protein sequence ID" value="QXN95575.1"/>
    <property type="molecule type" value="Genomic_DNA"/>
</dbReference>
<dbReference type="InterPro" id="IPR004360">
    <property type="entry name" value="Glyas_Fos-R_dOase_dom"/>
</dbReference>
<dbReference type="InterPro" id="IPR037523">
    <property type="entry name" value="VOC_core"/>
</dbReference>
<evidence type="ECO:0000313" key="3">
    <source>
        <dbReference type="Proteomes" id="UP000694257"/>
    </source>
</evidence>
<reference evidence="2 3" key="1">
    <citation type="submission" date="2021-07" db="EMBL/GenBank/DDBJ databases">
        <title>Whole Genome Sequence of Nocardia Iowensis.</title>
        <authorList>
            <person name="Lamm A."/>
            <person name="Collins-Fairclough A.M."/>
            <person name="Bunk B."/>
            <person name="Sproer C."/>
        </authorList>
    </citation>
    <scope>NUCLEOTIDE SEQUENCE [LARGE SCALE GENOMIC DNA]</scope>
    <source>
        <strain evidence="2 3">NRRL 5646</strain>
    </source>
</reference>
<name>A0ABX8S0T5_NOCIO</name>
<accession>A0ABX8S0T5</accession>
<sequence length="153" mass="16778">MHLGLSACTLTVHDLDEALGFYRDVLGFAVREDYEARGARWASVGPPSQPNVRIVLQSTGTDPSASPTDRQTIEDLMAKGLLSQRLVFVTDNCDDTFERIEAAGVEVLQEPMNKPDGVRDCAFFDPSGNVLRFTQPRQTTRALASPRAHNATT</sequence>
<keyword evidence="3" id="KW-1185">Reference proteome</keyword>
<organism evidence="2 3">
    <name type="scientific">Nocardia iowensis</name>
    <dbReference type="NCBI Taxonomy" id="204891"/>
    <lineage>
        <taxon>Bacteria</taxon>
        <taxon>Bacillati</taxon>
        <taxon>Actinomycetota</taxon>
        <taxon>Actinomycetes</taxon>
        <taxon>Mycobacteriales</taxon>
        <taxon>Nocardiaceae</taxon>
        <taxon>Nocardia</taxon>
    </lineage>
</organism>
<feature type="domain" description="VOC" evidence="1">
    <location>
        <begin position="4"/>
        <end position="136"/>
    </location>
</feature>